<evidence type="ECO:0000256" key="1">
    <source>
        <dbReference type="SAM" id="Phobius"/>
    </source>
</evidence>
<protein>
    <recommendedName>
        <fullName evidence="5">Lipoprotein-associated protein</fullName>
    </recommendedName>
</protein>
<keyword evidence="4" id="KW-1185">Reference proteome</keyword>
<keyword evidence="2" id="KW-0732">Signal</keyword>
<dbReference type="AlphaFoldDB" id="A0A4R6IE38"/>
<feature type="transmembrane region" description="Helical" evidence="1">
    <location>
        <begin position="1032"/>
        <end position="1053"/>
    </location>
</feature>
<name>A0A4R6IE38_9MOLU</name>
<proteinExistence type="predicted"/>
<sequence>MTKKQKNKLLISAALTTSAVAISLGTYGLINANNSNSQVNNRINSQFAVETISTNDAASASNSEIYFTIGEVLDFAVENGQYDNIYNNLQQYSTQNSPALVELIKISQNLRYYRLWKEIESTVSDQTLLNELKASKFPDINLDSLNDVITSQEHIQQLVANLNGYTESASVNITGIGNPVADEPIAGAALVDLSKSVDANNGVTLNLNSQYNTLVKVAEINSNAASDIVFSFTHSGPQITGNNSGRLVIKAANNALLDASTGTAAQFQNGLNVFGRWIGKSKEDLEKDPNLATINNFILTNTGSTWNLYVRTRNDEEISNLRIISGNDSTNIKAFGVLQSQLSPEAIAENNQISSISFFSTFVNSQQPSTTDTSLNELNIYIGDKSSFEHDYYTKTPNSAIVQNSYSIGTNAAGQATKFQLTYDSDLTTGNVGGGALNIQPDSINVIASGGNELSEGAIKVDSSLYNSYVGYKIEFSSDTFAFNPAKSNADGSYAFDPQITLSAEDYANKIFFEKPNTAVSTRTFSTKVINAIEQIDKNAEAISLLAQTYLNWANGRNASATTFTDNPLRLSTVSSTQVGSKYSNIELFGNQTIFSGIGPDLYSALISNNVMINNIVRQLTNENLQLDTVYTLDANQGQADALTIINDTILASLNTSQSQPLIQVLVDALSDESQNETTRNQVAELQLGKLIELVYSNLLNSARNKFNDLYTSALFNFLSTQALSTTQTFNTEYVNVENKQNVLANGFGSNNTNNRVDLTLFAKNSGNSLVTMETPSGRNLAKNYIDLIYKSEFGATLYASAQNGSATAFSEFASNSAILYDAEQLQNSTNSVKLKYLDIYSNLFRIINKDWNSVLDTYLASGDTINLVATGIGNDVVSFESWFNELNQRLDSNSNEENTKDTLNIYGSIIQTSILDNWITGANIYKSLQKRREVLVQAGTLTNSELTLLQTKTNEQLYTLQVIANYALATKNISPNSYVNEFSNTQNQVALAEEIINNLDLNTQITYSTSSLQSVVALTVQQANSAFVGTLYALGAITTIAAAAFLLARWKVLRAMATKSLSRALIGALVVGGLLLVAAVIATVVLL</sequence>
<dbReference type="Proteomes" id="UP000295518">
    <property type="component" value="Unassembled WGS sequence"/>
</dbReference>
<dbReference type="EMBL" id="SNWN01000010">
    <property type="protein sequence ID" value="TDO20533.1"/>
    <property type="molecule type" value="Genomic_DNA"/>
</dbReference>
<keyword evidence="1" id="KW-0812">Transmembrane</keyword>
<evidence type="ECO:0008006" key="5">
    <source>
        <dbReference type="Google" id="ProtNLM"/>
    </source>
</evidence>
<feature type="chain" id="PRO_5020632361" description="Lipoprotein-associated protein" evidence="2">
    <location>
        <begin position="22"/>
        <end position="1088"/>
    </location>
</feature>
<feature type="transmembrane region" description="Helical" evidence="1">
    <location>
        <begin position="1065"/>
        <end position="1087"/>
    </location>
</feature>
<comment type="caution">
    <text evidence="3">The sequence shown here is derived from an EMBL/GenBank/DDBJ whole genome shotgun (WGS) entry which is preliminary data.</text>
</comment>
<keyword evidence="1" id="KW-1133">Transmembrane helix</keyword>
<evidence type="ECO:0000256" key="2">
    <source>
        <dbReference type="SAM" id="SignalP"/>
    </source>
</evidence>
<evidence type="ECO:0000313" key="3">
    <source>
        <dbReference type="EMBL" id="TDO20533.1"/>
    </source>
</evidence>
<dbReference type="RefSeq" id="WP_094254536.1">
    <property type="nucleotide sequence ID" value="NZ_NNCE01000002.1"/>
</dbReference>
<organism evidence="3 4">
    <name type="scientific">Mycoplasma testudineum</name>
    <dbReference type="NCBI Taxonomy" id="244584"/>
    <lineage>
        <taxon>Bacteria</taxon>
        <taxon>Bacillati</taxon>
        <taxon>Mycoplasmatota</taxon>
        <taxon>Mollicutes</taxon>
        <taxon>Mycoplasmataceae</taxon>
        <taxon>Mycoplasma</taxon>
    </lineage>
</organism>
<feature type="signal peptide" evidence="2">
    <location>
        <begin position="1"/>
        <end position="21"/>
    </location>
</feature>
<dbReference type="OrthoDB" id="400320at2"/>
<evidence type="ECO:0000313" key="4">
    <source>
        <dbReference type="Proteomes" id="UP000295518"/>
    </source>
</evidence>
<gene>
    <name evidence="3" type="ORF">EI74_0369</name>
</gene>
<reference evidence="3 4" key="1">
    <citation type="submission" date="2019-03" db="EMBL/GenBank/DDBJ databases">
        <title>Genomic Encyclopedia of Archaeal and Bacterial Type Strains, Phase II (KMG-II): from individual species to whole genera.</title>
        <authorList>
            <person name="Goeker M."/>
        </authorList>
    </citation>
    <scope>NUCLEOTIDE SEQUENCE [LARGE SCALE GENOMIC DNA]</scope>
    <source>
        <strain evidence="3 4">ATCC 700618</strain>
    </source>
</reference>
<keyword evidence="1" id="KW-0472">Membrane</keyword>
<accession>A0A4R6IE38</accession>